<protein>
    <recommendedName>
        <fullName evidence="4">Secreted protein</fullName>
    </recommendedName>
</protein>
<name>A0A6G0RUW6_9STRA</name>
<feature type="chain" id="PRO_5026067318" description="Secreted protein" evidence="1">
    <location>
        <begin position="24"/>
        <end position="104"/>
    </location>
</feature>
<evidence type="ECO:0008006" key="4">
    <source>
        <dbReference type="Google" id="ProtNLM"/>
    </source>
</evidence>
<dbReference type="Proteomes" id="UP000486351">
    <property type="component" value="Unassembled WGS sequence"/>
</dbReference>
<feature type="signal peptide" evidence="1">
    <location>
        <begin position="1"/>
        <end position="23"/>
    </location>
</feature>
<proteinExistence type="predicted"/>
<sequence>MTCGQLCLYERCLWLLVWRSVFAKILRRVTHSHTEAPGLPTNGGGTPLAVKGLQFLLTLCTRRCGRLRSSRVTREDVGLDLGSSWCGRHLGDSVETLHAAVVRV</sequence>
<keyword evidence="1" id="KW-0732">Signal</keyword>
<dbReference type="EMBL" id="QXFY01000509">
    <property type="protein sequence ID" value="KAE9342304.1"/>
    <property type="molecule type" value="Genomic_DNA"/>
</dbReference>
<reference evidence="2 3" key="1">
    <citation type="submission" date="2018-09" db="EMBL/GenBank/DDBJ databases">
        <title>Genomic investigation of the strawberry pathogen Phytophthora fragariae indicates pathogenicity is determined by transcriptional variation in three key races.</title>
        <authorList>
            <person name="Adams T.M."/>
            <person name="Armitage A.D."/>
            <person name="Sobczyk M.K."/>
            <person name="Bates H.J."/>
            <person name="Dunwell J.M."/>
            <person name="Nellist C.F."/>
            <person name="Harrison R.J."/>
        </authorList>
    </citation>
    <scope>NUCLEOTIDE SEQUENCE [LARGE SCALE GENOMIC DNA]</scope>
    <source>
        <strain evidence="2 3">NOV-77</strain>
    </source>
</reference>
<evidence type="ECO:0000313" key="2">
    <source>
        <dbReference type="EMBL" id="KAE9342304.1"/>
    </source>
</evidence>
<dbReference type="AlphaFoldDB" id="A0A6G0RUW6"/>
<gene>
    <name evidence="2" type="ORF">PF008_g10222</name>
</gene>
<comment type="caution">
    <text evidence="2">The sequence shown here is derived from an EMBL/GenBank/DDBJ whole genome shotgun (WGS) entry which is preliminary data.</text>
</comment>
<evidence type="ECO:0000313" key="3">
    <source>
        <dbReference type="Proteomes" id="UP000486351"/>
    </source>
</evidence>
<evidence type="ECO:0000256" key="1">
    <source>
        <dbReference type="SAM" id="SignalP"/>
    </source>
</evidence>
<accession>A0A6G0RUW6</accession>
<organism evidence="2 3">
    <name type="scientific">Phytophthora fragariae</name>
    <dbReference type="NCBI Taxonomy" id="53985"/>
    <lineage>
        <taxon>Eukaryota</taxon>
        <taxon>Sar</taxon>
        <taxon>Stramenopiles</taxon>
        <taxon>Oomycota</taxon>
        <taxon>Peronosporomycetes</taxon>
        <taxon>Peronosporales</taxon>
        <taxon>Peronosporaceae</taxon>
        <taxon>Phytophthora</taxon>
    </lineage>
</organism>